<protein>
    <recommendedName>
        <fullName evidence="3">Recombinase RecT</fullName>
    </recommendedName>
</protein>
<sequence length="310" mass="33478">MSAAIATTKTFDLSPQTFDQAMAFSNMLADSDLVPKDYKGKPGNCMIAMQWGSELGLKPLQALQNLAVINGRPALWGDAVIALVRSSPICEYVLETDDGQTATCKVKRRGEPEQVRTFGMDDAKAAGLAGKQGPWTQYPKRMRQMRARAFALRDVFPDVLRGLPVAEEVVDAPKDMGMAQEVGAPVAPPKPAQYDDADFAKNLPAWVKAITTGRKSVDDVVATVGAKAPLTLEQIGRLRAAVAEQQPTDVQPKPVTTSADEIADSMTSASSLEQLDLAAKAIAGITQQEDRDRLIGMYHELREHLEGATQ</sequence>
<name>A0A4S5BJ65_9BURK</name>
<dbReference type="RefSeq" id="WP_136406878.1">
    <property type="nucleotide sequence ID" value="NZ_SSWX01000015.1"/>
</dbReference>
<dbReference type="EMBL" id="SSWX01000015">
    <property type="protein sequence ID" value="THJ32380.1"/>
    <property type="molecule type" value="Genomic_DNA"/>
</dbReference>
<evidence type="ECO:0000313" key="1">
    <source>
        <dbReference type="EMBL" id="THJ32380.1"/>
    </source>
</evidence>
<keyword evidence="2" id="KW-1185">Reference proteome</keyword>
<organism evidence="1 2">
    <name type="scientific">Lampropedia aestuarii</name>
    <dbReference type="NCBI Taxonomy" id="2562762"/>
    <lineage>
        <taxon>Bacteria</taxon>
        <taxon>Pseudomonadati</taxon>
        <taxon>Pseudomonadota</taxon>
        <taxon>Betaproteobacteria</taxon>
        <taxon>Burkholderiales</taxon>
        <taxon>Comamonadaceae</taxon>
        <taxon>Lampropedia</taxon>
    </lineage>
</organism>
<dbReference type="AlphaFoldDB" id="A0A4S5BJ65"/>
<reference evidence="1 2" key="1">
    <citation type="submission" date="2019-04" db="EMBL/GenBank/DDBJ databases">
        <title>Lampropedia sp YIM MLB12 draf genome.</title>
        <authorList>
            <person name="Wang Y.-X."/>
        </authorList>
    </citation>
    <scope>NUCLEOTIDE SEQUENCE [LARGE SCALE GENOMIC DNA]</scope>
    <source>
        <strain evidence="1 2">YIM MLB12</strain>
    </source>
</reference>
<comment type="caution">
    <text evidence="1">The sequence shown here is derived from an EMBL/GenBank/DDBJ whole genome shotgun (WGS) entry which is preliminary data.</text>
</comment>
<evidence type="ECO:0000313" key="2">
    <source>
        <dbReference type="Proteomes" id="UP000306236"/>
    </source>
</evidence>
<dbReference type="Proteomes" id="UP000306236">
    <property type="component" value="Unassembled WGS sequence"/>
</dbReference>
<gene>
    <name evidence="1" type="ORF">E8K88_11800</name>
</gene>
<evidence type="ECO:0008006" key="3">
    <source>
        <dbReference type="Google" id="ProtNLM"/>
    </source>
</evidence>
<proteinExistence type="predicted"/>
<dbReference type="OrthoDB" id="8909920at2"/>
<accession>A0A4S5BJ65</accession>